<dbReference type="OrthoDB" id="10387673at2759"/>
<comment type="caution">
    <text evidence="2">The sequence shown here is derived from an EMBL/GenBank/DDBJ whole genome shotgun (WGS) entry which is preliminary data.</text>
</comment>
<feature type="region of interest" description="Disordered" evidence="1">
    <location>
        <begin position="87"/>
        <end position="107"/>
    </location>
</feature>
<dbReference type="AlphaFoldDB" id="A0A2G5SV63"/>
<name>A0A2G5SV63_9PELO</name>
<sequence length="107" mass="12702">MIFSEDPKFESKVPYSPKSKHEFEARNTWRRFKPGVHFTTITLYHQWEYFQEYRYDKYDDTVKEIREKEKSAKTKTVPIVADANADASVSEDFDDSDEKTPLIPSKN</sequence>
<protein>
    <submittedName>
        <fullName evidence="2">Uncharacterized protein</fullName>
    </submittedName>
</protein>
<reference evidence="3" key="1">
    <citation type="submission" date="2017-10" db="EMBL/GenBank/DDBJ databases">
        <title>Rapid genome shrinkage in a self-fertile nematode reveals novel sperm competition proteins.</title>
        <authorList>
            <person name="Yin D."/>
            <person name="Schwarz E.M."/>
            <person name="Thomas C.G."/>
            <person name="Felde R.L."/>
            <person name="Korf I.F."/>
            <person name="Cutter A.D."/>
            <person name="Schartner C.M."/>
            <person name="Ralston E.J."/>
            <person name="Meyer B.J."/>
            <person name="Haag E.S."/>
        </authorList>
    </citation>
    <scope>NUCLEOTIDE SEQUENCE [LARGE SCALE GENOMIC DNA]</scope>
    <source>
        <strain evidence="3">JU1422</strain>
    </source>
</reference>
<evidence type="ECO:0000313" key="2">
    <source>
        <dbReference type="EMBL" id="PIC19015.1"/>
    </source>
</evidence>
<organism evidence="2 3">
    <name type="scientific">Caenorhabditis nigoni</name>
    <dbReference type="NCBI Taxonomy" id="1611254"/>
    <lineage>
        <taxon>Eukaryota</taxon>
        <taxon>Metazoa</taxon>
        <taxon>Ecdysozoa</taxon>
        <taxon>Nematoda</taxon>
        <taxon>Chromadorea</taxon>
        <taxon>Rhabditida</taxon>
        <taxon>Rhabditina</taxon>
        <taxon>Rhabditomorpha</taxon>
        <taxon>Rhabditoidea</taxon>
        <taxon>Rhabditidae</taxon>
        <taxon>Peloderinae</taxon>
        <taxon>Caenorhabditis</taxon>
    </lineage>
</organism>
<evidence type="ECO:0000256" key="1">
    <source>
        <dbReference type="SAM" id="MobiDB-lite"/>
    </source>
</evidence>
<dbReference type="Proteomes" id="UP000230233">
    <property type="component" value="Chromosome X"/>
</dbReference>
<proteinExistence type="predicted"/>
<dbReference type="EMBL" id="PDUG01000006">
    <property type="protein sequence ID" value="PIC19015.1"/>
    <property type="molecule type" value="Genomic_DNA"/>
</dbReference>
<gene>
    <name evidence="2" type="primary">Cnig_chr_X.g24704</name>
    <name evidence="2" type="ORF">B9Z55_024704</name>
</gene>
<keyword evidence="3" id="KW-1185">Reference proteome</keyword>
<accession>A0A2G5SV63</accession>
<evidence type="ECO:0000313" key="3">
    <source>
        <dbReference type="Proteomes" id="UP000230233"/>
    </source>
</evidence>